<proteinExistence type="predicted"/>
<evidence type="ECO:0000313" key="2">
    <source>
        <dbReference type="EMBL" id="EKO37985.1"/>
    </source>
</evidence>
<dbReference type="InterPro" id="IPR019734">
    <property type="entry name" value="TPR_rpt"/>
</dbReference>
<dbReference type="SUPFAM" id="SSF48452">
    <property type="entry name" value="TPR-like"/>
    <property type="match status" value="1"/>
</dbReference>
<dbReference type="Pfam" id="PF14559">
    <property type="entry name" value="TPR_19"/>
    <property type="match status" value="1"/>
</dbReference>
<gene>
    <name evidence="2" type="ORF">B193_3330</name>
</gene>
<accession>K6GLZ6</accession>
<organism evidence="2 3">
    <name type="scientific">Solidesulfovibrio magneticus str. Maddingley MBC34</name>
    <dbReference type="NCBI Taxonomy" id="1206767"/>
    <lineage>
        <taxon>Bacteria</taxon>
        <taxon>Pseudomonadati</taxon>
        <taxon>Thermodesulfobacteriota</taxon>
        <taxon>Desulfovibrionia</taxon>
        <taxon>Desulfovibrionales</taxon>
        <taxon>Desulfovibrionaceae</taxon>
        <taxon>Solidesulfovibrio</taxon>
    </lineage>
</organism>
<feature type="region of interest" description="Disordered" evidence="1">
    <location>
        <begin position="1"/>
        <end position="20"/>
    </location>
</feature>
<dbReference type="PATRIC" id="fig|1206767.3.peg.3265"/>
<protein>
    <submittedName>
        <fullName evidence="2">Uncharacterized protein</fullName>
    </submittedName>
</protein>
<dbReference type="AlphaFoldDB" id="K6GLZ6"/>
<comment type="caution">
    <text evidence="2">The sequence shown here is derived from an EMBL/GenBank/DDBJ whole genome shotgun (WGS) entry which is preliminary data.</text>
</comment>
<name>K6GLZ6_9BACT</name>
<dbReference type="InterPro" id="IPR011990">
    <property type="entry name" value="TPR-like_helical_dom_sf"/>
</dbReference>
<dbReference type="Gene3D" id="1.25.40.10">
    <property type="entry name" value="Tetratricopeptide repeat domain"/>
    <property type="match status" value="2"/>
</dbReference>
<evidence type="ECO:0000256" key="1">
    <source>
        <dbReference type="SAM" id="MobiDB-lite"/>
    </source>
</evidence>
<evidence type="ECO:0000313" key="3">
    <source>
        <dbReference type="Proteomes" id="UP000006272"/>
    </source>
</evidence>
<dbReference type="EMBL" id="ALAO01000313">
    <property type="protein sequence ID" value="EKO37985.1"/>
    <property type="molecule type" value="Genomic_DNA"/>
</dbReference>
<dbReference type="SMART" id="SM00028">
    <property type="entry name" value="TPR"/>
    <property type="match status" value="3"/>
</dbReference>
<reference evidence="2 3" key="1">
    <citation type="submission" date="2012-07" db="EMBL/GenBank/DDBJ databases">
        <title>Draft genome sequence of Desulfovibrio magneticus str. Maddingley MBC34 obtained from a metagenomic sequence of a methanogenic enrichment isolated from coal-seam formation water in Victoria, Australia.</title>
        <authorList>
            <person name="Greenfield P."/>
            <person name="Hendry P."/>
            <person name="Li D."/>
            <person name="Rosewarne C.P."/>
            <person name="Tran-Dinh N."/>
            <person name="Elbourne L.D.H."/>
            <person name="Paulsen I.T."/>
            <person name="Midgley D.J."/>
        </authorList>
    </citation>
    <scope>NUCLEOTIDE SEQUENCE [LARGE SCALE GENOMIC DNA]</scope>
    <source>
        <strain evidence="3">Maddingley MBC34</strain>
    </source>
</reference>
<dbReference type="Proteomes" id="UP000006272">
    <property type="component" value="Unassembled WGS sequence"/>
</dbReference>
<sequence length="276" mass="30657">MDCIVSTDMTAVPDQDEEHDENPLAHCRILGVYSLVKAAGTGHGATTRTYEQKTLWFVRRTEDDEYVVQALNANSIPSGPLTVITKGEFIKNYTPEVGYYEKRCRPFIDSLQKKLDQADKHLAEDDLDAAEKEFCKALLLDEKHPKANIELGKIHMQKGDGKKLATAMRRLMSNDAIFQEQERHLFNEFGISLRKEKHFAEAIAFYGKALEHNGDDAHLHFNIARALAESGNLEGAVAHLETALSLDAGFEAALKYRDYLAKNGVPGAAAEVGAQP</sequence>